<evidence type="ECO:0000256" key="1">
    <source>
        <dbReference type="SAM" id="MobiDB-lite"/>
    </source>
</evidence>
<dbReference type="PANTHER" id="PTHR22642">
    <property type="entry name" value="IMIDAZOLONEPROPIONASE"/>
    <property type="match status" value="1"/>
</dbReference>
<protein>
    <submittedName>
        <fullName evidence="3">Amidohydrolase ytcj-like protein</fullName>
    </submittedName>
</protein>
<dbReference type="InterPro" id="IPR032466">
    <property type="entry name" value="Metal_Hydrolase"/>
</dbReference>
<dbReference type="SUPFAM" id="SSF51556">
    <property type="entry name" value="Metallo-dependent hydrolases"/>
    <property type="match status" value="1"/>
</dbReference>
<dbReference type="InterPro" id="IPR013108">
    <property type="entry name" value="Amidohydro_3"/>
</dbReference>
<dbReference type="AlphaFoldDB" id="A0AAV9GM64"/>
<evidence type="ECO:0000259" key="2">
    <source>
        <dbReference type="Pfam" id="PF07969"/>
    </source>
</evidence>
<dbReference type="Gene3D" id="3.20.20.140">
    <property type="entry name" value="Metal-dependent hydrolases"/>
    <property type="match status" value="1"/>
</dbReference>
<dbReference type="Gene3D" id="2.30.40.10">
    <property type="entry name" value="Urease, subunit C, domain 1"/>
    <property type="match status" value="1"/>
</dbReference>
<proteinExistence type="predicted"/>
<reference evidence="3" key="1">
    <citation type="journal article" date="2023" name="Mol. Phylogenet. Evol.">
        <title>Genome-scale phylogeny and comparative genomics of the fungal order Sordariales.</title>
        <authorList>
            <person name="Hensen N."/>
            <person name="Bonometti L."/>
            <person name="Westerberg I."/>
            <person name="Brannstrom I.O."/>
            <person name="Guillou S."/>
            <person name="Cros-Aarteil S."/>
            <person name="Calhoun S."/>
            <person name="Haridas S."/>
            <person name="Kuo A."/>
            <person name="Mondo S."/>
            <person name="Pangilinan J."/>
            <person name="Riley R."/>
            <person name="LaButti K."/>
            <person name="Andreopoulos B."/>
            <person name="Lipzen A."/>
            <person name="Chen C."/>
            <person name="Yan M."/>
            <person name="Daum C."/>
            <person name="Ng V."/>
            <person name="Clum A."/>
            <person name="Steindorff A."/>
            <person name="Ohm R.A."/>
            <person name="Martin F."/>
            <person name="Silar P."/>
            <person name="Natvig D.O."/>
            <person name="Lalanne C."/>
            <person name="Gautier V."/>
            <person name="Ament-Velasquez S.L."/>
            <person name="Kruys A."/>
            <person name="Hutchinson M.I."/>
            <person name="Powell A.J."/>
            <person name="Barry K."/>
            <person name="Miller A.N."/>
            <person name="Grigoriev I.V."/>
            <person name="Debuchy R."/>
            <person name="Gladieux P."/>
            <person name="Hiltunen Thoren M."/>
            <person name="Johannesson H."/>
        </authorList>
    </citation>
    <scope>NUCLEOTIDE SEQUENCE</scope>
    <source>
        <strain evidence="3">PSN243</strain>
    </source>
</reference>
<dbReference type="EMBL" id="MU865939">
    <property type="protein sequence ID" value="KAK4449052.1"/>
    <property type="molecule type" value="Genomic_DNA"/>
</dbReference>
<gene>
    <name evidence="3" type="ORF">QBC34DRAFT_405804</name>
</gene>
<evidence type="ECO:0000313" key="3">
    <source>
        <dbReference type="EMBL" id="KAK4449052.1"/>
    </source>
</evidence>
<keyword evidence="4" id="KW-1185">Reference proteome</keyword>
<dbReference type="InterPro" id="IPR011059">
    <property type="entry name" value="Metal-dep_hydrolase_composite"/>
</dbReference>
<dbReference type="Proteomes" id="UP001321760">
    <property type="component" value="Unassembled WGS sequence"/>
</dbReference>
<accession>A0AAV9GM64</accession>
<feature type="region of interest" description="Disordered" evidence="1">
    <location>
        <begin position="292"/>
        <end position="314"/>
    </location>
</feature>
<comment type="caution">
    <text evidence="3">The sequence shown here is derived from an EMBL/GenBank/DDBJ whole genome shotgun (WGS) entry which is preliminary data.</text>
</comment>
<organism evidence="3 4">
    <name type="scientific">Podospora aff. communis PSN243</name>
    <dbReference type="NCBI Taxonomy" id="3040156"/>
    <lineage>
        <taxon>Eukaryota</taxon>
        <taxon>Fungi</taxon>
        <taxon>Dikarya</taxon>
        <taxon>Ascomycota</taxon>
        <taxon>Pezizomycotina</taxon>
        <taxon>Sordariomycetes</taxon>
        <taxon>Sordariomycetidae</taxon>
        <taxon>Sordariales</taxon>
        <taxon>Podosporaceae</taxon>
        <taxon>Podospora</taxon>
    </lineage>
</organism>
<sequence length="752" mass="81388">MQGSRNFNRHWLGCDAGWAVTSRGMLSEMIANATYISPHHSKSPWIFHLTALCSSTFVCPLATSLHSSRRHSSRISAAPPPTHGKNVDQASLLTALLAASSCVTAAPPSPPHKTADIVFKNGNIYTVDKKFKKVSSLAVKDGYITDTGSDSHVQKWIGATTKVVDLQGKMVMPGLVDAHMHVVSGGEFLLKCNLNYQPLPIEGVLAHVQGCIDSEAVGDDVWLEVVNMDWPGLVAQSGPVNKLNLDQLNANRPVMLRSADYHTVLANSRALEISGIDADTPDPANGVVERLPGSREPSGVLNDDASRLLAGPPRPTLPESIVAGKAALKLLREEGITTFQDAAANPSHNAIFNGIRAENALSARVYLDYRIATPDTLAAVDTIVQDAVAQITTMNDPSPLGPAPAVKWQAIKAFIDGVITYPTLTAAMVDPYWLPQEDPNAPWAPNGTFIVEPYWEPAFLTKALEQLFLAGIDAQLHTDGDLAVKVALDAAAAFKQKYPKKKFKLGLAHDEVTLESDWPRFVQLGVDAIMSYQWAQLSSFYIPDTFKTLADYRLDNLQAHPQIENAGRPIVYGSDWPIDPLDEFLALKVAVTRSGDPENPNSPASFGPPFDGPFPGAGVIGLTREQAIRSITINSAKFLRADDKIGSLQKGKLADPIILEKNFMEVPEEELGRNRVLVTVVGGEVVFIADDAANFVQLGGITAKFPNHDEDPLNKRLAARTIGGFAGKKLSSEGQKTAQLLRKRGQCLHHKH</sequence>
<dbReference type="Gene3D" id="3.10.310.70">
    <property type="match status" value="1"/>
</dbReference>
<dbReference type="SUPFAM" id="SSF51338">
    <property type="entry name" value="Composite domain of metallo-dependent hydrolases"/>
    <property type="match status" value="1"/>
</dbReference>
<name>A0AAV9GM64_9PEZI</name>
<reference evidence="3" key="2">
    <citation type="submission" date="2023-05" db="EMBL/GenBank/DDBJ databases">
        <authorList>
            <consortium name="Lawrence Berkeley National Laboratory"/>
            <person name="Steindorff A."/>
            <person name="Hensen N."/>
            <person name="Bonometti L."/>
            <person name="Westerberg I."/>
            <person name="Brannstrom I.O."/>
            <person name="Guillou S."/>
            <person name="Cros-Aarteil S."/>
            <person name="Calhoun S."/>
            <person name="Haridas S."/>
            <person name="Kuo A."/>
            <person name="Mondo S."/>
            <person name="Pangilinan J."/>
            <person name="Riley R."/>
            <person name="Labutti K."/>
            <person name="Andreopoulos B."/>
            <person name="Lipzen A."/>
            <person name="Chen C."/>
            <person name="Yanf M."/>
            <person name="Daum C."/>
            <person name="Ng V."/>
            <person name="Clum A."/>
            <person name="Ohm R."/>
            <person name="Martin F."/>
            <person name="Silar P."/>
            <person name="Natvig D."/>
            <person name="Lalanne C."/>
            <person name="Gautier V."/>
            <person name="Ament-Velasquez S.L."/>
            <person name="Kruys A."/>
            <person name="Hutchinson M.I."/>
            <person name="Powell A.J."/>
            <person name="Barry K."/>
            <person name="Miller A.N."/>
            <person name="Grigoriev I.V."/>
            <person name="Debuchy R."/>
            <person name="Gladieux P."/>
            <person name="Thoren M.H."/>
            <person name="Johannesson H."/>
        </authorList>
    </citation>
    <scope>NUCLEOTIDE SEQUENCE</scope>
    <source>
        <strain evidence="3">PSN243</strain>
    </source>
</reference>
<evidence type="ECO:0000313" key="4">
    <source>
        <dbReference type="Proteomes" id="UP001321760"/>
    </source>
</evidence>
<feature type="domain" description="Amidohydrolase 3" evidence="2">
    <location>
        <begin position="162"/>
        <end position="687"/>
    </location>
</feature>
<dbReference type="PANTHER" id="PTHR22642:SF2">
    <property type="entry name" value="PROTEIN LONG AFTER FAR-RED 3"/>
    <property type="match status" value="1"/>
</dbReference>
<dbReference type="GO" id="GO:0016810">
    <property type="term" value="F:hydrolase activity, acting on carbon-nitrogen (but not peptide) bonds"/>
    <property type="evidence" value="ECO:0007669"/>
    <property type="project" value="InterPro"/>
</dbReference>
<dbReference type="Pfam" id="PF07969">
    <property type="entry name" value="Amidohydro_3"/>
    <property type="match status" value="1"/>
</dbReference>